<evidence type="ECO:0000256" key="2">
    <source>
        <dbReference type="ARBA" id="ARBA00022801"/>
    </source>
</evidence>
<keyword evidence="2" id="KW-0378">Hydrolase</keyword>
<name>A0A0M9G1M7_LEPPY</name>
<dbReference type="SUPFAM" id="SSF53098">
    <property type="entry name" value="Ribonuclease H-like"/>
    <property type="match status" value="1"/>
</dbReference>
<evidence type="ECO:0000256" key="3">
    <source>
        <dbReference type="ARBA" id="ARBA00022839"/>
    </source>
</evidence>
<evidence type="ECO:0000313" key="7">
    <source>
        <dbReference type="EMBL" id="KPA80346.1"/>
    </source>
</evidence>
<dbReference type="EMBL" id="LGTL01000008">
    <property type="protein sequence ID" value="KPA80347.1"/>
    <property type="molecule type" value="Genomic_DNA"/>
</dbReference>
<dbReference type="Gene3D" id="3.30.420.10">
    <property type="entry name" value="Ribonuclease H-like superfamily/Ribonuclease H"/>
    <property type="match status" value="1"/>
</dbReference>
<feature type="compositionally biased region" description="Basic residues" evidence="4">
    <location>
        <begin position="1"/>
        <end position="10"/>
    </location>
</feature>
<dbReference type="OMA" id="VEIAYVL"/>
<organism evidence="7 8">
    <name type="scientific">Leptomonas pyrrhocoris</name>
    <name type="common">Firebug parasite</name>
    <dbReference type="NCBI Taxonomy" id="157538"/>
    <lineage>
        <taxon>Eukaryota</taxon>
        <taxon>Discoba</taxon>
        <taxon>Euglenozoa</taxon>
        <taxon>Kinetoplastea</taxon>
        <taxon>Metakinetoplastina</taxon>
        <taxon>Trypanosomatida</taxon>
        <taxon>Trypanosomatidae</taxon>
        <taxon>Leishmaniinae</taxon>
        <taxon>Leptomonas</taxon>
    </lineage>
</organism>
<accession>A0A0M9G1M7</accession>
<dbReference type="CDD" id="cd06133">
    <property type="entry name" value="ERI-1_3'hExo_like"/>
    <property type="match status" value="1"/>
</dbReference>
<dbReference type="InterPro" id="IPR013520">
    <property type="entry name" value="Ribonucl_H"/>
</dbReference>
<sequence length="409" mass="46933">MSPHNKRGKAKAAASKQNRADRRQHSGTTQNHHFRKGGSSSYLSTATDSKQNRVQHTFSDIDPLDKQIFDYIIVVDVEATCEEHDDNYPHEVIEIPGVLINVRTGQVDRANSFHTYVKPWRNPTLTRFCTQLTGITQKTVDAAPTITEAIALFEKWYTKTIPRGAKTIFAADGPWDFKSFFYEHHVLRDHVAFPSIFYEYLDIRTTFAHRLNHGVPIKLDAMLRRMNLKFDGRPHNGFDDAYNIARLAVAMMRAGCVFDFVLAIPMDDPYHYRLEGYPLYRREEGSGHVDRDVVEDIAKQCFGRDYFKFGQTHREAVRAYRLEHSKEFSNANAMTLKRRHDRALTRRRQRMWRLLMLGLIAVLLVAAAYVLEVHHRAAAWLRAAVMTGSRKGATAEHTRSDSTTANVAP</sequence>
<dbReference type="InterPro" id="IPR051274">
    <property type="entry name" value="3-5_Exoribonuclease"/>
</dbReference>
<dbReference type="Proteomes" id="UP000037923">
    <property type="component" value="Unassembled WGS sequence"/>
</dbReference>
<gene>
    <name evidence="7" type="ORF">ABB37_04613</name>
</gene>
<dbReference type="AlphaFoldDB" id="A0A0M9G1M7"/>
<comment type="caution">
    <text evidence="7">The sequence shown here is derived from an EMBL/GenBank/DDBJ whole genome shotgun (WGS) entry which is preliminary data.</text>
</comment>
<feature type="compositionally biased region" description="Polar residues" evidence="4">
    <location>
        <begin position="38"/>
        <end position="49"/>
    </location>
</feature>
<dbReference type="VEuPathDB" id="TriTrypDB:LpyrH10_08_0620"/>
<dbReference type="GO" id="GO:0000175">
    <property type="term" value="F:3'-5'-RNA exonuclease activity"/>
    <property type="evidence" value="ECO:0007669"/>
    <property type="project" value="InterPro"/>
</dbReference>
<keyword evidence="5" id="KW-1133">Transmembrane helix</keyword>
<evidence type="ECO:0000259" key="6">
    <source>
        <dbReference type="SMART" id="SM00479"/>
    </source>
</evidence>
<evidence type="ECO:0000313" key="8">
    <source>
        <dbReference type="Proteomes" id="UP000037923"/>
    </source>
</evidence>
<dbReference type="SMART" id="SM00479">
    <property type="entry name" value="EXOIII"/>
    <property type="match status" value="1"/>
</dbReference>
<feature type="transmembrane region" description="Helical" evidence="5">
    <location>
        <begin position="352"/>
        <end position="371"/>
    </location>
</feature>
<keyword evidence="1" id="KW-0540">Nuclease</keyword>
<protein>
    <recommendedName>
        <fullName evidence="6">Exonuclease domain-containing protein</fullName>
    </recommendedName>
</protein>
<evidence type="ECO:0000256" key="1">
    <source>
        <dbReference type="ARBA" id="ARBA00022722"/>
    </source>
</evidence>
<feature type="region of interest" description="Disordered" evidence="4">
    <location>
        <begin position="1"/>
        <end position="49"/>
    </location>
</feature>
<dbReference type="PANTHER" id="PTHR23044:SF25">
    <property type="entry name" value="EXONUCLEASE DOMAIN-CONTAINING PROTEIN"/>
    <property type="match status" value="1"/>
</dbReference>
<dbReference type="InterPro" id="IPR012337">
    <property type="entry name" value="RNaseH-like_sf"/>
</dbReference>
<keyword evidence="3" id="KW-0269">Exonuclease</keyword>
<dbReference type="InterPro" id="IPR047201">
    <property type="entry name" value="ERI-1_3'hExo-like"/>
</dbReference>
<proteinExistence type="predicted"/>
<dbReference type="RefSeq" id="XP_015658785.1">
    <property type="nucleotide sequence ID" value="XM_015802341.1"/>
</dbReference>
<dbReference type="Pfam" id="PF00929">
    <property type="entry name" value="RNase_T"/>
    <property type="match status" value="1"/>
</dbReference>
<evidence type="ECO:0000256" key="5">
    <source>
        <dbReference type="SAM" id="Phobius"/>
    </source>
</evidence>
<dbReference type="GeneID" id="26904904"/>
<keyword evidence="8" id="KW-1185">Reference proteome</keyword>
<dbReference type="RefSeq" id="XP_015658786.1">
    <property type="nucleotide sequence ID" value="XM_015802342.1"/>
</dbReference>
<dbReference type="PANTHER" id="PTHR23044">
    <property type="entry name" value="3'-5' EXONUCLEASE ERI1-RELATED"/>
    <property type="match status" value="1"/>
</dbReference>
<keyword evidence="5" id="KW-0472">Membrane</keyword>
<keyword evidence="5" id="KW-0812">Transmembrane</keyword>
<dbReference type="OrthoDB" id="448399at2759"/>
<dbReference type="InterPro" id="IPR036397">
    <property type="entry name" value="RNaseH_sf"/>
</dbReference>
<dbReference type="GO" id="GO:0003676">
    <property type="term" value="F:nucleic acid binding"/>
    <property type="evidence" value="ECO:0007669"/>
    <property type="project" value="InterPro"/>
</dbReference>
<reference evidence="7 8" key="1">
    <citation type="submission" date="2015-07" db="EMBL/GenBank/DDBJ databases">
        <title>High-quality genome of monoxenous trypanosomatid Leptomonas pyrrhocoris.</title>
        <authorList>
            <person name="Flegontov P."/>
            <person name="Butenko A."/>
            <person name="Firsov S."/>
            <person name="Vlcek C."/>
            <person name="Logacheva M.D."/>
            <person name="Field M."/>
            <person name="Filatov D."/>
            <person name="Flegontova O."/>
            <person name="Gerasimov E."/>
            <person name="Jackson A.P."/>
            <person name="Kelly S."/>
            <person name="Opperdoes F."/>
            <person name="O'Reilly A."/>
            <person name="Votypka J."/>
            <person name="Yurchenko V."/>
            <person name="Lukes J."/>
        </authorList>
    </citation>
    <scope>NUCLEOTIDE SEQUENCE [LARGE SCALE GENOMIC DNA]</scope>
    <source>
        <strain evidence="7">H10</strain>
    </source>
</reference>
<feature type="domain" description="Exonuclease" evidence="6">
    <location>
        <begin position="71"/>
        <end position="257"/>
    </location>
</feature>
<evidence type="ECO:0000256" key="4">
    <source>
        <dbReference type="SAM" id="MobiDB-lite"/>
    </source>
</evidence>
<dbReference type="EMBL" id="LGTL01000008">
    <property type="protein sequence ID" value="KPA80346.1"/>
    <property type="molecule type" value="Genomic_DNA"/>
</dbReference>